<sequence length="190" mass="21454">MTRLLKSVLALFALALISACAHQPIVVDRGDVAKLAQEIQSLGPEVDPEEAQRAASIAYDYSAKLAQEYDITDPPLVHNAKVNSGIKERGLCYQWAEDIEARLKQENFRTLTMHRAIAEPRNAFVVDHSTAIISKSGDALQDGIVLDPWREAGDLHWALTREDTRYDWQPRLQVLEERRRRRDAKRAPGS</sequence>
<evidence type="ECO:0000256" key="1">
    <source>
        <dbReference type="SAM" id="SignalP"/>
    </source>
</evidence>
<proteinExistence type="predicted"/>
<evidence type="ECO:0000313" key="3">
    <source>
        <dbReference type="Proteomes" id="UP001203880"/>
    </source>
</evidence>
<protein>
    <recommendedName>
        <fullName evidence="4">Lipoprotein</fullName>
    </recommendedName>
</protein>
<dbReference type="EMBL" id="JAMFMB010000027">
    <property type="protein sequence ID" value="MCL6285354.1"/>
    <property type="molecule type" value="Genomic_DNA"/>
</dbReference>
<reference evidence="2" key="1">
    <citation type="submission" date="2022-05" db="EMBL/GenBank/DDBJ databases">
        <authorList>
            <person name="Park J.-S."/>
        </authorList>
    </citation>
    <scope>NUCLEOTIDE SEQUENCE</scope>
    <source>
        <strain evidence="2">2012CJ41-6</strain>
    </source>
</reference>
<dbReference type="PROSITE" id="PS51257">
    <property type="entry name" value="PROKAR_LIPOPROTEIN"/>
    <property type="match status" value="1"/>
</dbReference>
<dbReference type="Proteomes" id="UP001203880">
    <property type="component" value="Unassembled WGS sequence"/>
</dbReference>
<feature type="chain" id="PRO_5046741404" description="Lipoprotein" evidence="1">
    <location>
        <begin position="22"/>
        <end position="190"/>
    </location>
</feature>
<evidence type="ECO:0000313" key="2">
    <source>
        <dbReference type="EMBL" id="MCL6285354.1"/>
    </source>
</evidence>
<dbReference type="RefSeq" id="WP_249712069.1">
    <property type="nucleotide sequence ID" value="NZ_JAMFMB010000027.1"/>
</dbReference>
<name>A0ABT0Q652_9RHOB</name>
<evidence type="ECO:0008006" key="4">
    <source>
        <dbReference type="Google" id="ProtNLM"/>
    </source>
</evidence>
<gene>
    <name evidence="2" type="ORF">M3P21_17630</name>
</gene>
<comment type="caution">
    <text evidence="2">The sequence shown here is derived from an EMBL/GenBank/DDBJ whole genome shotgun (WGS) entry which is preliminary data.</text>
</comment>
<keyword evidence="3" id="KW-1185">Reference proteome</keyword>
<feature type="signal peptide" evidence="1">
    <location>
        <begin position="1"/>
        <end position="21"/>
    </location>
</feature>
<accession>A0ABT0Q652</accession>
<organism evidence="2 3">
    <name type="scientific">Ruegeria spongiae</name>
    <dbReference type="NCBI Taxonomy" id="2942209"/>
    <lineage>
        <taxon>Bacteria</taxon>
        <taxon>Pseudomonadati</taxon>
        <taxon>Pseudomonadota</taxon>
        <taxon>Alphaproteobacteria</taxon>
        <taxon>Rhodobacterales</taxon>
        <taxon>Roseobacteraceae</taxon>
        <taxon>Ruegeria</taxon>
    </lineage>
</organism>
<keyword evidence="1" id="KW-0732">Signal</keyword>